<feature type="compositionally biased region" description="Acidic residues" evidence="1">
    <location>
        <begin position="233"/>
        <end position="244"/>
    </location>
</feature>
<reference evidence="5" key="1">
    <citation type="submission" date="2016-06" db="UniProtKB">
        <authorList>
            <consortium name="WormBaseParasite"/>
        </authorList>
    </citation>
    <scope>IDENTIFICATION</scope>
</reference>
<name>A0A183V4I4_TOXCA</name>
<dbReference type="EMBL" id="UYWY01023007">
    <property type="protein sequence ID" value="VDM46975.1"/>
    <property type="molecule type" value="Genomic_DNA"/>
</dbReference>
<feature type="compositionally biased region" description="Polar residues" evidence="1">
    <location>
        <begin position="1"/>
        <end position="14"/>
    </location>
</feature>
<evidence type="ECO:0000313" key="5">
    <source>
        <dbReference type="WBParaSite" id="TCNE_0001565501-mRNA-1"/>
    </source>
</evidence>
<organism evidence="4 5">
    <name type="scientific">Toxocara canis</name>
    <name type="common">Canine roundworm</name>
    <dbReference type="NCBI Taxonomy" id="6265"/>
    <lineage>
        <taxon>Eukaryota</taxon>
        <taxon>Metazoa</taxon>
        <taxon>Ecdysozoa</taxon>
        <taxon>Nematoda</taxon>
        <taxon>Chromadorea</taxon>
        <taxon>Rhabditida</taxon>
        <taxon>Spirurina</taxon>
        <taxon>Ascaridomorpha</taxon>
        <taxon>Ascaridoidea</taxon>
        <taxon>Toxocaridae</taxon>
        <taxon>Toxocara</taxon>
    </lineage>
</organism>
<evidence type="ECO:0000313" key="3">
    <source>
        <dbReference type="EMBL" id="VDM46975.1"/>
    </source>
</evidence>
<keyword evidence="2" id="KW-0812">Transmembrane</keyword>
<feature type="region of interest" description="Disordered" evidence="1">
    <location>
        <begin position="1"/>
        <end position="30"/>
    </location>
</feature>
<sequence length="329" mass="35568">MTSAEEVQVTQTEKNVTEQPKETVSIASWNTTEQPKETVSIASSNIVITPNDKQVSVAVEATNQSTQNSKLDAPADYRDTEANCTQTSALSVGKEGYWTASVAGNGTADFTAQYIMGTTQIYSTSDLPSKEQRQSISTSTTAKEYGQNKMFGYTTQAPHGTAVYTSHTATTTVRNRRVTENPSQTRRTIVGDRRVSGKASDIASTRNPLPSLNASEQTLNETTITERPGDLADQFDEDSDNEYEDSVHESPPSLQELDGHTSLKPFAGKWETPKQPKKLANQILFFGIAGLSLLSAALSAVVFCLVYSGTILAPHQKPTPPNVLPSALL</sequence>
<keyword evidence="2" id="KW-0472">Membrane</keyword>
<gene>
    <name evidence="3" type="ORF">TCNE_LOCUS15654</name>
</gene>
<feature type="transmembrane region" description="Helical" evidence="2">
    <location>
        <begin position="283"/>
        <end position="307"/>
    </location>
</feature>
<accession>A0A183V4I4</accession>
<evidence type="ECO:0000313" key="4">
    <source>
        <dbReference type="Proteomes" id="UP000050794"/>
    </source>
</evidence>
<keyword evidence="4" id="KW-1185">Reference proteome</keyword>
<dbReference type="WBParaSite" id="TCNE_0001565501-mRNA-1">
    <property type="protein sequence ID" value="TCNE_0001565501-mRNA-1"/>
    <property type="gene ID" value="TCNE_0001565501"/>
</dbReference>
<proteinExistence type="predicted"/>
<evidence type="ECO:0000256" key="2">
    <source>
        <dbReference type="SAM" id="Phobius"/>
    </source>
</evidence>
<dbReference type="AlphaFoldDB" id="A0A183V4I4"/>
<keyword evidence="2" id="KW-1133">Transmembrane helix</keyword>
<protein>
    <submittedName>
        <fullName evidence="5">Proteoglycan 4-like</fullName>
    </submittedName>
</protein>
<feature type="compositionally biased region" description="Polar residues" evidence="1">
    <location>
        <begin position="202"/>
        <end position="225"/>
    </location>
</feature>
<feature type="region of interest" description="Disordered" evidence="1">
    <location>
        <begin position="177"/>
        <end position="260"/>
    </location>
</feature>
<reference evidence="3 4" key="2">
    <citation type="submission" date="2018-11" db="EMBL/GenBank/DDBJ databases">
        <authorList>
            <consortium name="Pathogen Informatics"/>
        </authorList>
    </citation>
    <scope>NUCLEOTIDE SEQUENCE [LARGE SCALE GENOMIC DNA]</scope>
</reference>
<evidence type="ECO:0000256" key="1">
    <source>
        <dbReference type="SAM" id="MobiDB-lite"/>
    </source>
</evidence>
<dbReference type="Proteomes" id="UP000050794">
    <property type="component" value="Unassembled WGS sequence"/>
</dbReference>